<dbReference type="Proteomes" id="UP000051298">
    <property type="component" value="Unassembled WGS sequence"/>
</dbReference>
<evidence type="ECO:0000256" key="2">
    <source>
        <dbReference type="ARBA" id="ARBA00022617"/>
    </source>
</evidence>
<dbReference type="InterPro" id="IPR001128">
    <property type="entry name" value="Cyt_P450"/>
</dbReference>
<organism evidence="9 10">
    <name type="scientific">Thalassobacter stenotrophicus</name>
    <dbReference type="NCBI Taxonomy" id="266809"/>
    <lineage>
        <taxon>Bacteria</taxon>
        <taxon>Pseudomonadati</taxon>
        <taxon>Pseudomonadota</taxon>
        <taxon>Alphaproteobacteria</taxon>
        <taxon>Rhodobacterales</taxon>
        <taxon>Roseobacteraceae</taxon>
        <taxon>Thalassobacter</taxon>
    </lineage>
</organism>
<keyword evidence="4 8" id="KW-0560">Oxidoreductase</keyword>
<sequence length="385" mass="43430">MQSLSQSPRDPAFVQNPYPFYEKMRSAGPLVHWQDYDVICATDYATIDTILRDRRFGRAPMAPIQVPPHLKPFYAVEAHSMLELEPPDHTRLRGAVLRAFTNRRIKALRPEIEALCDELIDTFPNGPFDLLETYGRPLPARIIARFLGVPEGDWQRLVDWSKRMVAMYQSNRTREQEDVAAAAAQSFSEYIKIQIEAKRATPDDSLISTLLTAHTAEKLSEHEVISTCILLLNAGHEATVHTFGNTVKTLLDLGVSPQIGETFINEILRFDPPLHLFERIAYETVEIAGHTFNPGDRVALLLASGNRDANAFKNPNSFHPDRSDAQPLSFGAGIHFCIGAPLARLELEISLNRLWERKPNLKLLGTPQYADIYHFHGLESLRVTT</sequence>
<dbReference type="InterPro" id="IPR017972">
    <property type="entry name" value="Cyt_P450_CS"/>
</dbReference>
<evidence type="ECO:0000313" key="10">
    <source>
        <dbReference type="Proteomes" id="UP000051298"/>
    </source>
</evidence>
<dbReference type="CDD" id="cd20625">
    <property type="entry name" value="CYP164-like"/>
    <property type="match status" value="1"/>
</dbReference>
<gene>
    <name evidence="9" type="primary">bioI</name>
    <name evidence="9" type="ORF">THS5294_01696</name>
</gene>
<dbReference type="Pfam" id="PF00067">
    <property type="entry name" value="p450"/>
    <property type="match status" value="1"/>
</dbReference>
<evidence type="ECO:0000256" key="6">
    <source>
        <dbReference type="ARBA" id="ARBA00023033"/>
    </source>
</evidence>
<dbReference type="GO" id="GO:0016705">
    <property type="term" value="F:oxidoreductase activity, acting on paired donors, with incorporation or reduction of molecular oxygen"/>
    <property type="evidence" value="ECO:0007669"/>
    <property type="project" value="InterPro"/>
</dbReference>
<keyword evidence="6 8" id="KW-0503">Monooxygenase</keyword>
<dbReference type="RefSeq" id="WP_058123386.1">
    <property type="nucleotide sequence ID" value="NZ_QEOR01000001.1"/>
</dbReference>
<dbReference type="PANTHER" id="PTHR46696:SF1">
    <property type="entry name" value="CYTOCHROME P450 YJIB-RELATED"/>
    <property type="match status" value="1"/>
</dbReference>
<name>A0A0P1EZ28_9RHOB</name>
<reference evidence="9 10" key="1">
    <citation type="submission" date="2015-09" db="EMBL/GenBank/DDBJ databases">
        <authorList>
            <consortium name="Swine Surveillance"/>
        </authorList>
    </citation>
    <scope>NUCLEOTIDE SEQUENCE [LARGE SCALE GENOMIC DNA]</scope>
    <source>
        <strain evidence="9 10">CECT 5294</strain>
    </source>
</reference>
<evidence type="ECO:0000256" key="4">
    <source>
        <dbReference type="ARBA" id="ARBA00023002"/>
    </source>
</evidence>
<evidence type="ECO:0000256" key="5">
    <source>
        <dbReference type="ARBA" id="ARBA00023004"/>
    </source>
</evidence>
<dbReference type="AlphaFoldDB" id="A0A0P1EZ28"/>
<evidence type="ECO:0000313" key="9">
    <source>
        <dbReference type="EMBL" id="CUH60407.1"/>
    </source>
</evidence>
<accession>A0A0P1EZ28</accession>
<dbReference type="PANTHER" id="PTHR46696">
    <property type="entry name" value="P450, PUTATIVE (EUROFUNG)-RELATED"/>
    <property type="match status" value="1"/>
</dbReference>
<evidence type="ECO:0000256" key="3">
    <source>
        <dbReference type="ARBA" id="ARBA00022723"/>
    </source>
</evidence>
<comment type="function">
    <text evidence="7">Cytochromes P450 are a group of heme-thiolate monooxygenases. They oxidize a variety of structurally unrelated compounds, including steroids, fatty acids, and xenobiotics.</text>
</comment>
<dbReference type="InterPro" id="IPR002397">
    <property type="entry name" value="Cyt_P450_B"/>
</dbReference>
<dbReference type="InterPro" id="IPR036396">
    <property type="entry name" value="Cyt_P450_sf"/>
</dbReference>
<dbReference type="SUPFAM" id="SSF48264">
    <property type="entry name" value="Cytochrome P450"/>
    <property type="match status" value="1"/>
</dbReference>
<dbReference type="Gene3D" id="1.10.630.10">
    <property type="entry name" value="Cytochrome P450"/>
    <property type="match status" value="1"/>
</dbReference>
<dbReference type="eggNOG" id="COG2124">
    <property type="taxonomic scope" value="Bacteria"/>
</dbReference>
<dbReference type="PRINTS" id="PR00359">
    <property type="entry name" value="BP450"/>
</dbReference>
<evidence type="ECO:0000256" key="7">
    <source>
        <dbReference type="ARBA" id="ARBA00043906"/>
    </source>
</evidence>
<evidence type="ECO:0000256" key="1">
    <source>
        <dbReference type="ARBA" id="ARBA00010617"/>
    </source>
</evidence>
<proteinExistence type="inferred from homology"/>
<dbReference type="GO" id="GO:0005506">
    <property type="term" value="F:iron ion binding"/>
    <property type="evidence" value="ECO:0007669"/>
    <property type="project" value="InterPro"/>
</dbReference>
<dbReference type="EC" id="1.14.15.12" evidence="9"/>
<keyword evidence="2 8" id="KW-0349">Heme</keyword>
<protein>
    <submittedName>
        <fullName evidence="9">Biotin biosynthesis cytochrome P450</fullName>
        <ecNumber evidence="9">1.14.15.12</ecNumber>
    </submittedName>
</protein>
<dbReference type="EMBL" id="CYRX01000025">
    <property type="protein sequence ID" value="CUH60407.1"/>
    <property type="molecule type" value="Genomic_DNA"/>
</dbReference>
<dbReference type="FunFam" id="1.10.630.10:FF:000018">
    <property type="entry name" value="Cytochrome P450 monooxygenase"/>
    <property type="match status" value="1"/>
</dbReference>
<dbReference type="GO" id="GO:0020037">
    <property type="term" value="F:heme binding"/>
    <property type="evidence" value="ECO:0007669"/>
    <property type="project" value="InterPro"/>
</dbReference>
<dbReference type="GO" id="GO:0004497">
    <property type="term" value="F:monooxygenase activity"/>
    <property type="evidence" value="ECO:0007669"/>
    <property type="project" value="UniProtKB-KW"/>
</dbReference>
<comment type="similarity">
    <text evidence="1 8">Belongs to the cytochrome P450 family.</text>
</comment>
<dbReference type="PROSITE" id="PS00086">
    <property type="entry name" value="CYTOCHROME_P450"/>
    <property type="match status" value="1"/>
</dbReference>
<keyword evidence="3 8" id="KW-0479">Metal-binding</keyword>
<dbReference type="STRING" id="266809.PM03_05455"/>
<keyword evidence="5 8" id="KW-0408">Iron</keyword>
<evidence type="ECO:0000256" key="8">
    <source>
        <dbReference type="RuleBase" id="RU000461"/>
    </source>
</evidence>